<dbReference type="Proteomes" id="UP000268652">
    <property type="component" value="Unassembled WGS sequence"/>
</dbReference>
<dbReference type="InterPro" id="IPR025566">
    <property type="entry name" value="DUF4331"/>
</dbReference>
<accession>A0A3A9W0N4</accession>
<proteinExistence type="predicted"/>
<name>A0A3A9W0N4_9ACTN</name>
<gene>
    <name evidence="3" type="ORF">D7318_21590</name>
    <name evidence="2" type="ORF">D7319_22730</name>
</gene>
<keyword evidence="4" id="KW-1185">Reference proteome</keyword>
<dbReference type="EMBL" id="RBDY01000018">
    <property type="protein sequence ID" value="RKN18642.1"/>
    <property type="molecule type" value="Genomic_DNA"/>
</dbReference>
<dbReference type="OrthoDB" id="9791748at2"/>
<dbReference type="EMBL" id="RBDX01000021">
    <property type="protein sequence ID" value="RKN06312.1"/>
    <property type="molecule type" value="Genomic_DNA"/>
</dbReference>
<feature type="region of interest" description="Disordered" evidence="1">
    <location>
        <begin position="325"/>
        <end position="344"/>
    </location>
</feature>
<comment type="caution">
    <text evidence="2">The sequence shown here is derived from an EMBL/GenBank/DDBJ whole genome shotgun (WGS) entry which is preliminary data.</text>
</comment>
<protein>
    <submittedName>
        <fullName evidence="2">DUF4331 domain-containing protein</fullName>
    </submittedName>
</protein>
<evidence type="ECO:0000313" key="4">
    <source>
        <dbReference type="Proteomes" id="UP000268652"/>
    </source>
</evidence>
<evidence type="ECO:0000313" key="3">
    <source>
        <dbReference type="EMBL" id="RKN18642.1"/>
    </source>
</evidence>
<organism evidence="2 5">
    <name type="scientific">Streptomyces radicis</name>
    <dbReference type="NCBI Taxonomy" id="1750517"/>
    <lineage>
        <taxon>Bacteria</taxon>
        <taxon>Bacillati</taxon>
        <taxon>Actinomycetota</taxon>
        <taxon>Actinomycetes</taxon>
        <taxon>Kitasatosporales</taxon>
        <taxon>Streptomycetaceae</taxon>
        <taxon>Streptomyces</taxon>
    </lineage>
</organism>
<dbReference type="AlphaFoldDB" id="A0A3A9W0N4"/>
<dbReference type="Proteomes" id="UP000275024">
    <property type="component" value="Unassembled WGS sequence"/>
</dbReference>
<evidence type="ECO:0000313" key="2">
    <source>
        <dbReference type="EMBL" id="RKN06312.1"/>
    </source>
</evidence>
<dbReference type="RefSeq" id="WP_120698788.1">
    <property type="nucleotide sequence ID" value="NZ_RBDX01000021.1"/>
</dbReference>
<dbReference type="Pfam" id="PF14224">
    <property type="entry name" value="DUF4331"/>
    <property type="match status" value="2"/>
</dbReference>
<reference evidence="4 5" key="1">
    <citation type="submission" date="2018-09" db="EMBL/GenBank/DDBJ databases">
        <title>Streptomyces sp. nov. DS1-2, an endophytic actinomycete isolated from roots of Dendrobium scabrilingue.</title>
        <authorList>
            <person name="Kuncharoen N."/>
            <person name="Kudo T."/>
            <person name="Ohkuma M."/>
            <person name="Yuki M."/>
            <person name="Tanasupawat S."/>
        </authorList>
    </citation>
    <scope>NUCLEOTIDE SEQUENCE [LARGE SCALE GENOMIC DNA]</scope>
    <source>
        <strain evidence="2 5">AZ1-7</strain>
        <strain evidence="3 4">DS1-2</strain>
    </source>
</reference>
<evidence type="ECO:0000256" key="1">
    <source>
        <dbReference type="SAM" id="MobiDB-lite"/>
    </source>
</evidence>
<evidence type="ECO:0000313" key="5">
    <source>
        <dbReference type="Proteomes" id="UP000275024"/>
    </source>
</evidence>
<sequence>MSHHLDSPQALDDARLDITDLYVFRGETGTAFVLDVCPSAAGQDAPRGFHPEAMYEIKIDCDHDATEDLTYRFTFGDRDARGRQEFEMRMLTGAQARDARASGTVIAGGFTGDSVTADDGLRMWTGRAHDPFWIEPTVLKAVGAAFAHGTRVDLSGWSPSSATNLFVDNEVYTIVLEIPDEALLPVAGADRRIDVWGLTSLATDAGGWRIVNRYGHPMVHPLFAQENGELGNRLNATLPADDIKVHGETVANMVAGVVAAYGTADDPAAYGKAFAARIFPNVLPYAVGSAAIYGFACWNGRALTDNAPDVMFSLAANTPLGIGLDKGSTSAHPSPTFPYVPRID</sequence>